<proteinExistence type="inferred from homology"/>
<comment type="caution">
    <text evidence="3">The sequence shown here is derived from an EMBL/GenBank/DDBJ whole genome shotgun (WGS) entry which is preliminary data.</text>
</comment>
<name>A0ABP7JVG4_9RHOB</name>
<gene>
    <name evidence="3" type="ORF">GCM10022404_03090</name>
</gene>
<protein>
    <recommendedName>
        <fullName evidence="2">Activator of Hsp90 ATPase homologue 1/2-like C-terminal domain-containing protein</fullName>
    </recommendedName>
</protein>
<comment type="similarity">
    <text evidence="1">Belongs to the AHA1 family.</text>
</comment>
<evidence type="ECO:0000313" key="3">
    <source>
        <dbReference type="EMBL" id="GAA3855293.1"/>
    </source>
</evidence>
<evidence type="ECO:0000313" key="4">
    <source>
        <dbReference type="Proteomes" id="UP001399917"/>
    </source>
</evidence>
<dbReference type="EMBL" id="BAABDF010000002">
    <property type="protein sequence ID" value="GAA3855293.1"/>
    <property type="molecule type" value="Genomic_DNA"/>
</dbReference>
<dbReference type="Proteomes" id="UP001399917">
    <property type="component" value="Unassembled WGS sequence"/>
</dbReference>
<organism evidence="3 4">
    <name type="scientific">Celeribacter arenosi</name>
    <dbReference type="NCBI Taxonomy" id="792649"/>
    <lineage>
        <taxon>Bacteria</taxon>
        <taxon>Pseudomonadati</taxon>
        <taxon>Pseudomonadota</taxon>
        <taxon>Alphaproteobacteria</taxon>
        <taxon>Rhodobacterales</taxon>
        <taxon>Roseobacteraceae</taxon>
        <taxon>Celeribacter</taxon>
    </lineage>
</organism>
<feature type="domain" description="Activator of Hsp90 ATPase homologue 1/2-like C-terminal" evidence="2">
    <location>
        <begin position="22"/>
        <end position="148"/>
    </location>
</feature>
<sequence>MELTLIELSKNYEETIQVSASQEACFQAVATQMDKWWTRSTEGCLNGVGDKVTARFPPDYGFWTFEATSFESLNRIEMICTDAHHKVEGQPKEIDQEWLGTKIIWEFKTVGDKTEIKMTHDGLTPTLNCWGICLDGWNHFFKNSLKSFLCGEEPSPHVST</sequence>
<evidence type="ECO:0000256" key="1">
    <source>
        <dbReference type="ARBA" id="ARBA00006817"/>
    </source>
</evidence>
<reference evidence="4" key="1">
    <citation type="journal article" date="2019" name="Int. J. Syst. Evol. Microbiol.">
        <title>The Global Catalogue of Microorganisms (GCM) 10K type strain sequencing project: providing services to taxonomists for standard genome sequencing and annotation.</title>
        <authorList>
            <consortium name="The Broad Institute Genomics Platform"/>
            <consortium name="The Broad Institute Genome Sequencing Center for Infectious Disease"/>
            <person name="Wu L."/>
            <person name="Ma J."/>
        </authorList>
    </citation>
    <scope>NUCLEOTIDE SEQUENCE [LARGE SCALE GENOMIC DNA]</scope>
    <source>
        <strain evidence="4">JCM 17190</strain>
    </source>
</reference>
<evidence type="ECO:0000259" key="2">
    <source>
        <dbReference type="Pfam" id="PF08327"/>
    </source>
</evidence>
<dbReference type="Gene3D" id="3.30.530.20">
    <property type="match status" value="1"/>
</dbReference>
<dbReference type="InterPro" id="IPR013538">
    <property type="entry name" value="ASHA1/2-like_C"/>
</dbReference>
<keyword evidence="4" id="KW-1185">Reference proteome</keyword>
<dbReference type="Pfam" id="PF08327">
    <property type="entry name" value="AHSA1"/>
    <property type="match status" value="1"/>
</dbReference>
<dbReference type="InterPro" id="IPR023393">
    <property type="entry name" value="START-like_dom_sf"/>
</dbReference>
<dbReference type="SUPFAM" id="SSF55961">
    <property type="entry name" value="Bet v1-like"/>
    <property type="match status" value="1"/>
</dbReference>
<accession>A0ABP7JVG4</accession>